<accession>A0A9W9GUE4</accession>
<reference evidence="2" key="2">
    <citation type="journal article" date="2023" name="IMA Fungus">
        <title>Comparative genomic study of the Penicillium genus elucidates a diverse pangenome and 15 lateral gene transfer events.</title>
        <authorList>
            <person name="Petersen C."/>
            <person name="Sorensen T."/>
            <person name="Nielsen M.R."/>
            <person name="Sondergaard T.E."/>
            <person name="Sorensen J.L."/>
            <person name="Fitzpatrick D.A."/>
            <person name="Frisvad J.C."/>
            <person name="Nielsen K.L."/>
        </authorList>
    </citation>
    <scope>NUCLEOTIDE SEQUENCE</scope>
    <source>
        <strain evidence="2">IBT 22155</strain>
    </source>
</reference>
<dbReference type="GeneID" id="81406228"/>
<dbReference type="PANTHER" id="PTHR21310:SF48">
    <property type="entry name" value="AMINOGLYCOSIDE PHOSPHOTRANSFERASE DOMAIN-CONTAINING PROTEIN"/>
    <property type="match status" value="1"/>
</dbReference>
<evidence type="ECO:0000259" key="1">
    <source>
        <dbReference type="Pfam" id="PF01636"/>
    </source>
</evidence>
<dbReference type="InterPro" id="IPR002575">
    <property type="entry name" value="Aminoglycoside_PTrfase"/>
</dbReference>
<evidence type="ECO:0000313" key="2">
    <source>
        <dbReference type="EMBL" id="KAJ5130275.1"/>
    </source>
</evidence>
<dbReference type="InterPro" id="IPR011009">
    <property type="entry name" value="Kinase-like_dom_sf"/>
</dbReference>
<dbReference type="RefSeq" id="XP_056520654.1">
    <property type="nucleotide sequence ID" value="XM_056667058.1"/>
</dbReference>
<protein>
    <recommendedName>
        <fullName evidence="1">Aminoglycoside phosphotransferase domain-containing protein</fullName>
    </recommendedName>
</protein>
<keyword evidence="3" id="KW-1185">Reference proteome</keyword>
<dbReference type="AlphaFoldDB" id="A0A9W9GUE4"/>
<dbReference type="CDD" id="cd05120">
    <property type="entry name" value="APH_ChoK_like"/>
    <property type="match status" value="1"/>
</dbReference>
<dbReference type="EMBL" id="JAPQKL010000005">
    <property type="protein sequence ID" value="KAJ5130275.1"/>
    <property type="molecule type" value="Genomic_DNA"/>
</dbReference>
<organism evidence="2 3">
    <name type="scientific">Penicillium bovifimosum</name>
    <dbReference type="NCBI Taxonomy" id="126998"/>
    <lineage>
        <taxon>Eukaryota</taxon>
        <taxon>Fungi</taxon>
        <taxon>Dikarya</taxon>
        <taxon>Ascomycota</taxon>
        <taxon>Pezizomycotina</taxon>
        <taxon>Eurotiomycetes</taxon>
        <taxon>Eurotiomycetidae</taxon>
        <taxon>Eurotiales</taxon>
        <taxon>Aspergillaceae</taxon>
        <taxon>Penicillium</taxon>
    </lineage>
</organism>
<dbReference type="InterPro" id="IPR051678">
    <property type="entry name" value="AGP_Transferase"/>
</dbReference>
<dbReference type="Gene3D" id="3.90.1200.10">
    <property type="match status" value="1"/>
</dbReference>
<feature type="domain" description="Aminoglycoside phosphotransferase" evidence="1">
    <location>
        <begin position="35"/>
        <end position="260"/>
    </location>
</feature>
<dbReference type="OrthoDB" id="8300194at2759"/>
<dbReference type="Pfam" id="PF01636">
    <property type="entry name" value="APH"/>
    <property type="match status" value="1"/>
</dbReference>
<proteinExistence type="predicted"/>
<dbReference type="SUPFAM" id="SSF56112">
    <property type="entry name" value="Protein kinase-like (PK-like)"/>
    <property type="match status" value="1"/>
</dbReference>
<name>A0A9W9GUE4_9EURO</name>
<comment type="caution">
    <text evidence="2">The sequence shown here is derived from an EMBL/GenBank/DDBJ whole genome shotgun (WGS) entry which is preliminary data.</text>
</comment>
<gene>
    <name evidence="2" type="ORF">N7515_006314</name>
</gene>
<dbReference type="Proteomes" id="UP001149079">
    <property type="component" value="Unassembled WGS sequence"/>
</dbReference>
<evidence type="ECO:0000313" key="3">
    <source>
        <dbReference type="Proteomes" id="UP001149079"/>
    </source>
</evidence>
<dbReference type="PANTHER" id="PTHR21310">
    <property type="entry name" value="AMINOGLYCOSIDE PHOSPHOTRANSFERASE-RELATED-RELATED"/>
    <property type="match status" value="1"/>
</dbReference>
<sequence>MGEPVDKSCNACGWTLDKEKQCHYTSHLKLFYGASTRGVWSIGSDVILKDRPDEGSKAKIEVKTLNYLATYTDVPVPKVIRDWVDRDGRYFVLTERIDGQTLEEAWPSLSVHQKTDIADQVVKIRKQLRSVTSTSIQCIDQSTCYPGLLFFDLEPRGPFHSDQELWDALALNLHHLPQQVLENLKQRLPKCEPYVLTHCDLNLGNIMVHDGRVVGILDWEYAAFHPIWYEYVSASFGFTDMDVEWKKLLQERLGVHGEAYEDAKAFWTDLCNLRLSSR</sequence>
<reference evidence="2" key="1">
    <citation type="submission" date="2022-11" db="EMBL/GenBank/DDBJ databases">
        <authorList>
            <person name="Petersen C."/>
        </authorList>
    </citation>
    <scope>NUCLEOTIDE SEQUENCE</scope>
    <source>
        <strain evidence="2">IBT 22155</strain>
    </source>
</reference>